<name>A0A926I6I8_9FIRM</name>
<feature type="domain" description="N-acetyltransferase" evidence="1">
    <location>
        <begin position="128"/>
        <end position="268"/>
    </location>
</feature>
<dbReference type="CDD" id="cd04301">
    <property type="entry name" value="NAT_SF"/>
    <property type="match status" value="1"/>
</dbReference>
<gene>
    <name evidence="2" type="ORF">H8710_02035</name>
</gene>
<dbReference type="Pfam" id="PF12746">
    <property type="entry name" value="GNAT_acetyltran"/>
    <property type="match status" value="1"/>
</dbReference>
<dbReference type="Proteomes" id="UP000610760">
    <property type="component" value="Unassembled WGS sequence"/>
</dbReference>
<dbReference type="PANTHER" id="PTHR31143">
    <property type="match status" value="1"/>
</dbReference>
<dbReference type="AlphaFoldDB" id="A0A926I6I8"/>
<evidence type="ECO:0000259" key="1">
    <source>
        <dbReference type="PROSITE" id="PS51186"/>
    </source>
</evidence>
<evidence type="ECO:0000313" key="3">
    <source>
        <dbReference type="Proteomes" id="UP000610760"/>
    </source>
</evidence>
<dbReference type="InterPro" id="IPR000182">
    <property type="entry name" value="GNAT_dom"/>
</dbReference>
<dbReference type="InterPro" id="IPR027365">
    <property type="entry name" value="GNAT_acetyltra_YdfB-like"/>
</dbReference>
<organism evidence="2 3">
    <name type="scientific">Fumia xinanensis</name>
    <dbReference type="NCBI Taxonomy" id="2763659"/>
    <lineage>
        <taxon>Bacteria</taxon>
        <taxon>Bacillati</taxon>
        <taxon>Bacillota</taxon>
        <taxon>Clostridia</taxon>
        <taxon>Eubacteriales</taxon>
        <taxon>Oscillospiraceae</taxon>
        <taxon>Fumia</taxon>
    </lineage>
</organism>
<dbReference type="InterPro" id="IPR016181">
    <property type="entry name" value="Acyl_CoA_acyltransferase"/>
</dbReference>
<dbReference type="Gene3D" id="3.40.630.30">
    <property type="match status" value="1"/>
</dbReference>
<dbReference type="Gene3D" id="3.40.630.110">
    <property type="entry name" value="GNAT acetyltransferase-like"/>
    <property type="match status" value="1"/>
</dbReference>
<dbReference type="PROSITE" id="PS51186">
    <property type="entry name" value="GNAT"/>
    <property type="match status" value="1"/>
</dbReference>
<sequence>MVELNKEQIPRISPLYEGIQETLIWGCLDGSMGRAFADNAEHPKAAQIVSGDFCFLAGDSLAPGAKELILNFHACGDCMFIVPYGENWASQIEKVYGARAQRITRYAIHKDGDVFDREHLKRLSKSLPQGFCMTPIGEKEYEMILQEKWCRDFCGNFLSSKDYVNRGLGFVAWHDGKIVAGASSYTVYQGGIEIEIVTHENYRQRGLASACGAALILACLQKGLYPSWDAANLKSVGLAKKLGYHYDREYLAYCVSRDAAAHSKKSLES</sequence>
<accession>A0A926I6I8</accession>
<dbReference type="InterPro" id="IPR042573">
    <property type="entry name" value="GNAT_acetyltra_N"/>
</dbReference>
<dbReference type="EMBL" id="JACRSV010000001">
    <property type="protein sequence ID" value="MBC8558842.1"/>
    <property type="molecule type" value="Genomic_DNA"/>
</dbReference>
<keyword evidence="3" id="KW-1185">Reference proteome</keyword>
<reference evidence="2" key="1">
    <citation type="submission" date="2020-08" db="EMBL/GenBank/DDBJ databases">
        <title>Genome public.</title>
        <authorList>
            <person name="Liu C."/>
            <person name="Sun Q."/>
        </authorList>
    </citation>
    <scope>NUCLEOTIDE SEQUENCE</scope>
    <source>
        <strain evidence="2">NSJ-33</strain>
    </source>
</reference>
<dbReference type="RefSeq" id="WP_249293740.1">
    <property type="nucleotide sequence ID" value="NZ_JACRSV010000001.1"/>
</dbReference>
<dbReference type="PANTHER" id="PTHR31143:SF2">
    <property type="entry name" value="FR47-LIKE DOMAIN-CONTAINING PROTEIN-RELATED"/>
    <property type="match status" value="1"/>
</dbReference>
<protein>
    <submittedName>
        <fullName evidence="2">GNAT family N-acetyltransferase</fullName>
    </submittedName>
</protein>
<dbReference type="GO" id="GO:0016747">
    <property type="term" value="F:acyltransferase activity, transferring groups other than amino-acyl groups"/>
    <property type="evidence" value="ECO:0007669"/>
    <property type="project" value="InterPro"/>
</dbReference>
<proteinExistence type="predicted"/>
<dbReference type="SUPFAM" id="SSF55729">
    <property type="entry name" value="Acyl-CoA N-acyltransferases (Nat)"/>
    <property type="match status" value="1"/>
</dbReference>
<comment type="caution">
    <text evidence="2">The sequence shown here is derived from an EMBL/GenBank/DDBJ whole genome shotgun (WGS) entry which is preliminary data.</text>
</comment>
<evidence type="ECO:0000313" key="2">
    <source>
        <dbReference type="EMBL" id="MBC8558842.1"/>
    </source>
</evidence>